<keyword evidence="1" id="KW-0812">Transmembrane</keyword>
<feature type="transmembrane region" description="Helical" evidence="1">
    <location>
        <begin position="72"/>
        <end position="92"/>
    </location>
</feature>
<sequence length="98" mass="11574">AIIPKIIIFLILLYLIWEGLHLFTISEIEYKNIKVKYLPKFPYIVGKICSLFWLIFSISVLEKMLFYPPVNINISLIISALVVLIYLIRIFMIKRKSI</sequence>
<proteinExistence type="predicted"/>
<keyword evidence="1" id="KW-0472">Membrane</keyword>
<accession>A0A382YGD0</accession>
<evidence type="ECO:0000256" key="1">
    <source>
        <dbReference type="SAM" id="Phobius"/>
    </source>
</evidence>
<feature type="transmembrane region" description="Helical" evidence="1">
    <location>
        <begin position="6"/>
        <end position="25"/>
    </location>
</feature>
<evidence type="ECO:0000313" key="2">
    <source>
        <dbReference type="EMBL" id="SVD82049.1"/>
    </source>
</evidence>
<feature type="non-terminal residue" evidence="2">
    <location>
        <position position="1"/>
    </location>
</feature>
<protein>
    <submittedName>
        <fullName evidence="2">Uncharacterized protein</fullName>
    </submittedName>
</protein>
<dbReference type="EMBL" id="UINC01175427">
    <property type="protein sequence ID" value="SVD82049.1"/>
    <property type="molecule type" value="Genomic_DNA"/>
</dbReference>
<name>A0A382YGD0_9ZZZZ</name>
<keyword evidence="1" id="KW-1133">Transmembrane helix</keyword>
<feature type="transmembrane region" description="Helical" evidence="1">
    <location>
        <begin position="37"/>
        <end position="60"/>
    </location>
</feature>
<gene>
    <name evidence="2" type="ORF">METZ01_LOCUS434903</name>
</gene>
<reference evidence="2" key="1">
    <citation type="submission" date="2018-05" db="EMBL/GenBank/DDBJ databases">
        <authorList>
            <person name="Lanie J.A."/>
            <person name="Ng W.-L."/>
            <person name="Kazmierczak K.M."/>
            <person name="Andrzejewski T.M."/>
            <person name="Davidsen T.M."/>
            <person name="Wayne K.J."/>
            <person name="Tettelin H."/>
            <person name="Glass J.I."/>
            <person name="Rusch D."/>
            <person name="Podicherti R."/>
            <person name="Tsui H.-C.T."/>
            <person name="Winkler M.E."/>
        </authorList>
    </citation>
    <scope>NUCLEOTIDE SEQUENCE</scope>
</reference>
<organism evidence="2">
    <name type="scientific">marine metagenome</name>
    <dbReference type="NCBI Taxonomy" id="408172"/>
    <lineage>
        <taxon>unclassified sequences</taxon>
        <taxon>metagenomes</taxon>
        <taxon>ecological metagenomes</taxon>
    </lineage>
</organism>
<dbReference type="AlphaFoldDB" id="A0A382YGD0"/>